<feature type="signal peptide" evidence="4">
    <location>
        <begin position="1"/>
        <end position="25"/>
    </location>
</feature>
<reference evidence="6" key="1">
    <citation type="submission" date="2020-10" db="EMBL/GenBank/DDBJ databases">
        <authorList>
            <person name="Gilroy R."/>
        </authorList>
    </citation>
    <scope>NUCLEOTIDE SEQUENCE</scope>
    <source>
        <strain evidence="6">ChiHjej13B12-12457</strain>
    </source>
</reference>
<feature type="chain" id="PRO_5039204615" evidence="4">
    <location>
        <begin position="26"/>
        <end position="804"/>
    </location>
</feature>
<evidence type="ECO:0000313" key="7">
    <source>
        <dbReference type="Proteomes" id="UP000886744"/>
    </source>
</evidence>
<dbReference type="InterPro" id="IPR041700">
    <property type="entry name" value="OMP_b-brl_3"/>
</dbReference>
<dbReference type="Proteomes" id="UP000886744">
    <property type="component" value="Unassembled WGS sequence"/>
</dbReference>
<accession>A0A9D1J6W1</accession>
<organism evidence="6 7">
    <name type="scientific">Candidatus Coprenecus avistercoris</name>
    <dbReference type="NCBI Taxonomy" id="2840730"/>
    <lineage>
        <taxon>Bacteria</taxon>
        <taxon>Pseudomonadati</taxon>
        <taxon>Bacteroidota</taxon>
        <taxon>Bacteroidia</taxon>
        <taxon>Bacteroidales</taxon>
        <taxon>Rikenellaceae</taxon>
        <taxon>Rikenellaceae incertae sedis</taxon>
        <taxon>Candidatus Coprenecus</taxon>
    </lineage>
</organism>
<dbReference type="PANTHER" id="PTHR40980:SF4">
    <property type="entry name" value="TONB-DEPENDENT RECEPTOR-LIKE BETA-BARREL DOMAIN-CONTAINING PROTEIN"/>
    <property type="match status" value="1"/>
</dbReference>
<keyword evidence="4" id="KW-0732">Signal</keyword>
<dbReference type="GO" id="GO:0009279">
    <property type="term" value="C:cell outer membrane"/>
    <property type="evidence" value="ECO:0007669"/>
    <property type="project" value="UniProtKB-SubCell"/>
</dbReference>
<evidence type="ECO:0000256" key="4">
    <source>
        <dbReference type="SAM" id="SignalP"/>
    </source>
</evidence>
<name>A0A9D1J6W1_9BACT</name>
<evidence type="ECO:0000256" key="1">
    <source>
        <dbReference type="ARBA" id="ARBA00004442"/>
    </source>
</evidence>
<dbReference type="AlphaFoldDB" id="A0A9D1J6W1"/>
<comment type="subcellular location">
    <subcellularLocation>
        <location evidence="1">Cell outer membrane</location>
    </subcellularLocation>
</comment>
<evidence type="ECO:0000313" key="6">
    <source>
        <dbReference type="EMBL" id="HIR63052.1"/>
    </source>
</evidence>
<evidence type="ECO:0000256" key="2">
    <source>
        <dbReference type="ARBA" id="ARBA00023136"/>
    </source>
</evidence>
<dbReference type="PANTHER" id="PTHR40980">
    <property type="entry name" value="PLUG DOMAIN-CONTAINING PROTEIN"/>
    <property type="match status" value="1"/>
</dbReference>
<reference evidence="6" key="2">
    <citation type="journal article" date="2021" name="PeerJ">
        <title>Extensive microbial diversity within the chicken gut microbiome revealed by metagenomics and culture.</title>
        <authorList>
            <person name="Gilroy R."/>
            <person name="Ravi A."/>
            <person name="Getino M."/>
            <person name="Pursley I."/>
            <person name="Horton D.L."/>
            <person name="Alikhan N.F."/>
            <person name="Baker D."/>
            <person name="Gharbi K."/>
            <person name="Hall N."/>
            <person name="Watson M."/>
            <person name="Adriaenssens E.M."/>
            <person name="Foster-Nyarko E."/>
            <person name="Jarju S."/>
            <person name="Secka A."/>
            <person name="Antonio M."/>
            <person name="Oren A."/>
            <person name="Chaudhuri R.R."/>
            <person name="La Ragione R."/>
            <person name="Hildebrand F."/>
            <person name="Pallen M.J."/>
        </authorList>
    </citation>
    <scope>NUCLEOTIDE SEQUENCE</scope>
    <source>
        <strain evidence="6">ChiHjej13B12-12457</strain>
    </source>
</reference>
<keyword evidence="3" id="KW-0998">Cell outer membrane</keyword>
<keyword evidence="2" id="KW-0472">Membrane</keyword>
<dbReference type="SUPFAM" id="SSF49464">
    <property type="entry name" value="Carboxypeptidase regulatory domain-like"/>
    <property type="match status" value="1"/>
</dbReference>
<feature type="domain" description="Outer membrane protein beta-barrel" evidence="5">
    <location>
        <begin position="374"/>
        <end position="762"/>
    </location>
</feature>
<evidence type="ECO:0000259" key="5">
    <source>
        <dbReference type="Pfam" id="PF14905"/>
    </source>
</evidence>
<sequence length="804" mass="88729">MNMNMPSRLTAILLLTAVSALCASASSRDLKGKVTDPSGTPVESALVVLMSGTDSTVLDFTYADTSGFFSLDGISGGAFVEVSFIGFEKVLRPVTEDFLTIVLEPSVERLDEVTVTASRGLVDRRPGRLVYSPPAEVAAAVNAYTILGYTPLVTVYRENVSVVGGKSAEIWIDGRKPVMGQEAAMDILRNTSADKIEKIEVVTSPGASYRAAVGKAVINIVFKKEPGRGFDGSASVEGIYQFKKVSPRASLNLGYAGEKLIVSGNIGFRNTNTLLEQDDAYHYHDSDEDISYISNTRRNNWLLNGNLNLSYDFNSKNRLGASLALGGAWQDSDGSTYTDYARHGALERRTLVSSVSDNPEVKPSVGAALYYNLKTDDMGSNLDFSVNYSSYSSNVLNGTDISGTSSSGADSLFQSYRQHTVHDFQALEAKAVYEHNFEDGSILKAGLENSTAFLSNDFLRTDLDLLTGDYIRNDRYSNVFRYDENISSAYISYDRQWNDAIWSVVGVRGEYTDIKGDLRTTGETFRQSYLNVFPSASLMFDLAEGMHSISVDYAMGIERPFYSDLNPFETWTTENTFTSGNIRLGPSLSHEVTLTYALMFDYMVGVSYYRLSDAMFDYDEYVGGNIMKTSVGNFGTNDIVMFFLNLNQSMFNGIWQITVDAGADYESVRANIAGDDMSYTVWSWSAGIKNLINLSRNHGINMSLNYSYASPTRSLTWEIPDRHQLGLSFSKQFGFGGTISIDAVDILGSFGPRFFSTDSYSYRRNLRTYPGIFILAYRQTFGDKFVRKASNRSAGGLQGRIKGE</sequence>
<comment type="caution">
    <text evidence="6">The sequence shown here is derived from an EMBL/GenBank/DDBJ whole genome shotgun (WGS) entry which is preliminary data.</text>
</comment>
<dbReference type="InterPro" id="IPR036942">
    <property type="entry name" value="Beta-barrel_TonB_sf"/>
</dbReference>
<dbReference type="InterPro" id="IPR008969">
    <property type="entry name" value="CarboxyPept-like_regulatory"/>
</dbReference>
<dbReference type="Gene3D" id="2.40.170.20">
    <property type="entry name" value="TonB-dependent receptor, beta-barrel domain"/>
    <property type="match status" value="1"/>
</dbReference>
<protein>
    <submittedName>
        <fullName evidence="6">Outer membrane beta-barrel protein</fullName>
    </submittedName>
</protein>
<dbReference type="Pfam" id="PF14905">
    <property type="entry name" value="OMP_b-brl_3"/>
    <property type="match status" value="1"/>
</dbReference>
<evidence type="ECO:0000256" key="3">
    <source>
        <dbReference type="ARBA" id="ARBA00023237"/>
    </source>
</evidence>
<dbReference type="EMBL" id="DVHI01000074">
    <property type="protein sequence ID" value="HIR63052.1"/>
    <property type="molecule type" value="Genomic_DNA"/>
</dbReference>
<proteinExistence type="predicted"/>
<dbReference type="SUPFAM" id="SSF56935">
    <property type="entry name" value="Porins"/>
    <property type="match status" value="1"/>
</dbReference>
<gene>
    <name evidence="6" type="ORF">IAC94_05975</name>
</gene>